<evidence type="ECO:0000313" key="3">
    <source>
        <dbReference type="EMBL" id="CAH3025175.1"/>
    </source>
</evidence>
<comment type="caution">
    <text evidence="3">The sequence shown here is derived from an EMBL/GenBank/DDBJ whole genome shotgun (WGS) entry which is preliminary data.</text>
</comment>
<accession>A0ABN8MA16</accession>
<feature type="domain" description="DUF6570" evidence="2">
    <location>
        <begin position="180"/>
        <end position="266"/>
    </location>
</feature>
<dbReference type="Proteomes" id="UP001159427">
    <property type="component" value="Unassembled WGS sequence"/>
</dbReference>
<evidence type="ECO:0000259" key="2">
    <source>
        <dbReference type="Pfam" id="PF20209"/>
    </source>
</evidence>
<organism evidence="3 4">
    <name type="scientific">Porites evermanni</name>
    <dbReference type="NCBI Taxonomy" id="104178"/>
    <lineage>
        <taxon>Eukaryota</taxon>
        <taxon>Metazoa</taxon>
        <taxon>Cnidaria</taxon>
        <taxon>Anthozoa</taxon>
        <taxon>Hexacorallia</taxon>
        <taxon>Scleractinia</taxon>
        <taxon>Fungiina</taxon>
        <taxon>Poritidae</taxon>
        <taxon>Porites</taxon>
    </lineage>
</organism>
<feature type="compositionally biased region" description="Basic and acidic residues" evidence="1">
    <location>
        <begin position="110"/>
        <end position="119"/>
    </location>
</feature>
<name>A0ABN8MA16_9CNID</name>
<dbReference type="EMBL" id="CALNXI010000340">
    <property type="protein sequence ID" value="CAH3025175.1"/>
    <property type="molecule type" value="Genomic_DNA"/>
</dbReference>
<protein>
    <recommendedName>
        <fullName evidence="2">DUF6570 domain-containing protein</fullName>
    </recommendedName>
</protein>
<feature type="non-terminal residue" evidence="3">
    <location>
        <position position="1"/>
    </location>
</feature>
<gene>
    <name evidence="3" type="ORF">PEVE_00025300</name>
</gene>
<evidence type="ECO:0000256" key="1">
    <source>
        <dbReference type="SAM" id="MobiDB-lite"/>
    </source>
</evidence>
<evidence type="ECO:0000313" key="4">
    <source>
        <dbReference type="Proteomes" id="UP001159427"/>
    </source>
</evidence>
<dbReference type="Pfam" id="PF20209">
    <property type="entry name" value="DUF6570"/>
    <property type="match status" value="1"/>
</dbReference>
<sequence length="486" mass="54927">LVIEEHESNEVLQVECRMECSLVCEQEQRHSAGEELERDIPVVENGPIEGASNSQGTQQSLLEENNCSQLDDDRLIARARAVGVDYEFAKPGEVETEDDRRKRKRRNQRRISEQEKRLQEVVGDLPPPPPAGSSQQEDKAYSAIRAFEVEQMTYAFSVCEVCKERRLECKGMCTRCRRDKKVPKVWLGGNNMDPVAVPEILSDMSDAEQMLIARLAPTVHVHLLKHGGIASKGHCNAFPQAVQEPATILPRLPAEVDIIRVRRQGKDDMIPIRTSGTTCSPACGDVVIDGACIQNLPEHGELPNLRTVEFPETERVDDRSPAPQQLDAGETDYTDDSTVSRVILPEPGVNVQAQVEAGVNEVVSEPREGEAENTQRRVERPVIPWPTTDTTPASEFTTPYFFTMAFPCLFPYEKDDFYINRPVTCPSLHDWAEHLLWYQDGRFARHKVWKFVVHNMIMRKHALEQSRFSVDQQLGDPHITVADLQE</sequence>
<reference evidence="3 4" key="1">
    <citation type="submission" date="2022-05" db="EMBL/GenBank/DDBJ databases">
        <authorList>
            <consortium name="Genoscope - CEA"/>
            <person name="William W."/>
        </authorList>
    </citation>
    <scope>NUCLEOTIDE SEQUENCE [LARGE SCALE GENOMIC DNA]</scope>
</reference>
<keyword evidence="4" id="KW-1185">Reference proteome</keyword>
<dbReference type="InterPro" id="IPR046700">
    <property type="entry name" value="DUF6570"/>
</dbReference>
<proteinExistence type="predicted"/>
<feature type="region of interest" description="Disordered" evidence="1">
    <location>
        <begin position="93"/>
        <end position="138"/>
    </location>
</feature>
<feature type="region of interest" description="Disordered" evidence="1">
    <location>
        <begin position="312"/>
        <end position="335"/>
    </location>
</feature>